<accession>A0A329RLD3</accession>
<proteinExistence type="predicted"/>
<evidence type="ECO:0000313" key="2">
    <source>
        <dbReference type="EMBL" id="KAG3216799.1"/>
    </source>
</evidence>
<dbReference type="EMBL" id="RCML01000314">
    <property type="protein sequence ID" value="KAG2981198.1"/>
    <property type="molecule type" value="Genomic_DNA"/>
</dbReference>
<gene>
    <name evidence="3" type="ORF">PC110_g18013</name>
    <name evidence="1" type="ORF">PC118_g10749</name>
    <name evidence="2" type="ORF">PC129_g12349</name>
</gene>
<comment type="caution">
    <text evidence="3">The sequence shown here is derived from an EMBL/GenBank/DDBJ whole genome shotgun (WGS) entry which is preliminary data.</text>
</comment>
<dbReference type="EMBL" id="RCMV01000462">
    <property type="protein sequence ID" value="KAG3216799.1"/>
    <property type="molecule type" value="Genomic_DNA"/>
</dbReference>
<dbReference type="EMBL" id="MJFZ01000736">
    <property type="protein sequence ID" value="RAW25575.1"/>
    <property type="molecule type" value="Genomic_DNA"/>
</dbReference>
<dbReference type="AlphaFoldDB" id="A0A329RLD3"/>
<dbReference type="Proteomes" id="UP000697107">
    <property type="component" value="Unassembled WGS sequence"/>
</dbReference>
<reference evidence="2" key="2">
    <citation type="submission" date="2018-05" db="EMBL/GenBank/DDBJ databases">
        <title>Effector identification in a new, highly contiguous assembly of the strawberry crown rot pathogen Phytophthora cactorum.</title>
        <authorList>
            <person name="Armitage A.D."/>
            <person name="Nellist C.F."/>
            <person name="Bates H."/>
            <person name="Vickerstaff R.J."/>
            <person name="Harrison R.J."/>
        </authorList>
    </citation>
    <scope>NUCLEOTIDE SEQUENCE</scope>
    <source>
        <strain evidence="1">P415</strain>
        <strain evidence="2">P421</strain>
    </source>
</reference>
<dbReference type="Proteomes" id="UP000760860">
    <property type="component" value="Unassembled WGS sequence"/>
</dbReference>
<evidence type="ECO:0000313" key="1">
    <source>
        <dbReference type="EMBL" id="KAG2981198.1"/>
    </source>
</evidence>
<sequence>MSSSFFAWYSVVIGSPIEDATNNYSGWDAGAAGVGSITSASP</sequence>
<dbReference type="Proteomes" id="UP000251314">
    <property type="component" value="Unassembled WGS sequence"/>
</dbReference>
<evidence type="ECO:0000313" key="4">
    <source>
        <dbReference type="Proteomes" id="UP000251314"/>
    </source>
</evidence>
<organism evidence="3 4">
    <name type="scientific">Phytophthora cactorum</name>
    <dbReference type="NCBI Taxonomy" id="29920"/>
    <lineage>
        <taxon>Eukaryota</taxon>
        <taxon>Sar</taxon>
        <taxon>Stramenopiles</taxon>
        <taxon>Oomycota</taxon>
        <taxon>Peronosporomycetes</taxon>
        <taxon>Peronosporales</taxon>
        <taxon>Peronosporaceae</taxon>
        <taxon>Phytophthora</taxon>
    </lineage>
</organism>
<protein>
    <submittedName>
        <fullName evidence="3">Uncharacterized protein</fullName>
    </submittedName>
</protein>
<name>A0A329RLD3_9STRA</name>
<keyword evidence="4" id="KW-1185">Reference proteome</keyword>
<evidence type="ECO:0000313" key="3">
    <source>
        <dbReference type="EMBL" id="RAW25575.1"/>
    </source>
</evidence>
<reference evidence="3 4" key="1">
    <citation type="submission" date="2018-01" db="EMBL/GenBank/DDBJ databases">
        <title>Draft genome of the strawberry crown rot pathogen Phytophthora cactorum.</title>
        <authorList>
            <person name="Armitage A.D."/>
            <person name="Lysoe E."/>
            <person name="Nellist C.F."/>
            <person name="Harrison R.J."/>
            <person name="Brurberg M.B."/>
        </authorList>
    </citation>
    <scope>NUCLEOTIDE SEQUENCE [LARGE SCALE GENOMIC DNA]</scope>
    <source>
        <strain evidence="3 4">10300</strain>
    </source>
</reference>
<dbReference type="VEuPathDB" id="FungiDB:PC110_g18013"/>